<feature type="binding site" evidence="5">
    <location>
        <begin position="206"/>
        <end position="208"/>
    </location>
    <ligand>
        <name>Mo-molybdopterin</name>
        <dbReference type="ChEBI" id="CHEBI:71302"/>
    </ligand>
</feature>
<evidence type="ECO:0000256" key="5">
    <source>
        <dbReference type="HAMAP-Rule" id="MF_01206"/>
    </source>
</evidence>
<dbReference type="Gene3D" id="3.90.420.10">
    <property type="entry name" value="Oxidoreductase, molybdopterin-binding domain"/>
    <property type="match status" value="1"/>
</dbReference>
<feature type="binding site" evidence="5">
    <location>
        <position position="142"/>
    </location>
    <ligand>
        <name>Mo-molybdopterin</name>
        <dbReference type="ChEBI" id="CHEBI:71302"/>
    </ligand>
</feature>
<name>A0ABV6I0T2_9RHOB</name>
<comment type="catalytic activity">
    <reaction evidence="5">
        <text>L-methionyl-[protein] + a quinone + H2O = L-methionyl-(R)-S-oxide-[protein] + a quinol</text>
        <dbReference type="Rhea" id="RHEA:51296"/>
        <dbReference type="Rhea" id="RHEA-COMP:12313"/>
        <dbReference type="Rhea" id="RHEA-COMP:12314"/>
        <dbReference type="ChEBI" id="CHEBI:15377"/>
        <dbReference type="ChEBI" id="CHEBI:16044"/>
        <dbReference type="ChEBI" id="CHEBI:24646"/>
        <dbReference type="ChEBI" id="CHEBI:45764"/>
        <dbReference type="ChEBI" id="CHEBI:132124"/>
    </reaction>
</comment>
<keyword evidence="3 5" id="KW-0732">Signal</keyword>
<evidence type="ECO:0000256" key="3">
    <source>
        <dbReference type="ARBA" id="ARBA00022729"/>
    </source>
</evidence>
<feature type="signal peptide" evidence="5">
    <location>
        <begin position="1"/>
        <end position="34"/>
    </location>
</feature>
<evidence type="ECO:0000313" key="8">
    <source>
        <dbReference type="Proteomes" id="UP001589799"/>
    </source>
</evidence>
<sequence precursor="true">MKLSWSDVTPEALFLNRRAFMAGLGVAAAVPALAAVEEPNSFEQITNYNNFYEFGFGKTDPADNAGQLTTNPWAVEIGGLVDRPGSYSVADLAPENAVEERIYRLRCVEAWSMVIPWLGVPLAGVLQKAGVQPGAKFVAFETLYRPEEMPEQRRNSMDWPYREGLRLDEAMHPLTILAIGLYGKPIPNQNGAPIRLVVPWKYGFKSIKSIVKITLTDRQPVTTWQSMQPREYGFYANVNPTVDHPRWSQATERRIGAGLLGGRQETLMFNGYGDQVAQLYAGMDLARDY</sequence>
<protein>
    <recommendedName>
        <fullName evidence="5">Protein-methionine-sulfoxide reductase catalytic subunit MsrP</fullName>
        <ecNumber evidence="5">1.8.5.-</ecNumber>
    </recommendedName>
</protein>
<dbReference type="SUPFAM" id="SSF56524">
    <property type="entry name" value="Oxidoreductase molybdopterin-binding domain"/>
    <property type="match status" value="1"/>
</dbReference>
<dbReference type="EMBL" id="JBHLWE010000009">
    <property type="protein sequence ID" value="MFC0339834.1"/>
    <property type="molecule type" value="Genomic_DNA"/>
</dbReference>
<dbReference type="PANTHER" id="PTHR43032:SF3">
    <property type="entry name" value="PROTEIN-METHIONINE-SULFOXIDE REDUCTASE CATALYTIC SUBUNIT MSRP"/>
    <property type="match status" value="1"/>
</dbReference>
<evidence type="ECO:0000259" key="6">
    <source>
        <dbReference type="Pfam" id="PF00174"/>
    </source>
</evidence>
<feature type="binding site" evidence="5">
    <location>
        <position position="195"/>
    </location>
    <ligand>
        <name>Mo-molybdopterin</name>
        <dbReference type="ChEBI" id="CHEBI:71302"/>
    </ligand>
</feature>
<evidence type="ECO:0000256" key="4">
    <source>
        <dbReference type="ARBA" id="ARBA00023002"/>
    </source>
</evidence>
<comment type="subunit">
    <text evidence="5">Heterodimer of a catalytic subunit (MsrP) and a heme-binding subunit (MsrQ).</text>
</comment>
<feature type="binding site" evidence="5">
    <location>
        <position position="49"/>
    </location>
    <ligand>
        <name>Mo-molybdopterin</name>
        <dbReference type="ChEBI" id="CHEBI:71302"/>
    </ligand>
</feature>
<dbReference type="Pfam" id="PF00174">
    <property type="entry name" value="Oxidored_molyb"/>
    <property type="match status" value="1"/>
</dbReference>
<comment type="similarity">
    <text evidence="5">Belongs to the MsrP family.</text>
</comment>
<dbReference type="GO" id="GO:0016491">
    <property type="term" value="F:oxidoreductase activity"/>
    <property type="evidence" value="ECO:0007669"/>
    <property type="project" value="UniProtKB-KW"/>
</dbReference>
<reference evidence="7 8" key="1">
    <citation type="submission" date="2024-09" db="EMBL/GenBank/DDBJ databases">
        <authorList>
            <person name="Sun Q."/>
            <person name="Mori K."/>
        </authorList>
    </citation>
    <scope>NUCLEOTIDE SEQUENCE [LARGE SCALE GENOMIC DNA]</scope>
    <source>
        <strain evidence="7 8">KCTC 22789</strain>
    </source>
</reference>
<keyword evidence="8" id="KW-1185">Reference proteome</keyword>
<evidence type="ECO:0000256" key="2">
    <source>
        <dbReference type="ARBA" id="ARBA00022723"/>
    </source>
</evidence>
<feature type="binding site" evidence="5">
    <location>
        <begin position="52"/>
        <end position="53"/>
    </location>
    <ligand>
        <name>Mo-molybdopterin</name>
        <dbReference type="ChEBI" id="CHEBI:71302"/>
    </ligand>
</feature>
<comment type="cofactor">
    <cofactor evidence="5">
        <name>Mo-molybdopterin</name>
        <dbReference type="ChEBI" id="CHEBI:71302"/>
    </cofactor>
    <text evidence="5">Binds 1 Mo-molybdopterin (Mo-MPT) cofactor per subunit.</text>
</comment>
<evidence type="ECO:0000313" key="7">
    <source>
        <dbReference type="EMBL" id="MFC0339834.1"/>
    </source>
</evidence>
<feature type="binding site" evidence="5">
    <location>
        <position position="190"/>
    </location>
    <ligand>
        <name>Mo-molybdopterin</name>
        <dbReference type="ChEBI" id="CHEBI:71302"/>
    </ligand>
</feature>
<dbReference type="RefSeq" id="WP_377697509.1">
    <property type="nucleotide sequence ID" value="NZ_JBHLWE010000009.1"/>
</dbReference>
<dbReference type="InterPro" id="IPR000572">
    <property type="entry name" value="OxRdtase_Mopterin-bd_dom"/>
</dbReference>
<feature type="domain" description="Oxidoreductase molybdopterin-binding" evidence="6">
    <location>
        <begin position="69"/>
        <end position="224"/>
    </location>
</feature>
<keyword evidence="2 5" id="KW-0479">Metal-binding</keyword>
<keyword evidence="4 5" id="KW-0560">Oxidoreductase</keyword>
<dbReference type="PANTHER" id="PTHR43032">
    <property type="entry name" value="PROTEIN-METHIONINE-SULFOXIDE REDUCTASE"/>
    <property type="match status" value="1"/>
</dbReference>
<proteinExistence type="inferred from homology"/>
<dbReference type="HAMAP" id="MF_01206">
    <property type="entry name" value="MsrP"/>
    <property type="match status" value="1"/>
</dbReference>
<dbReference type="NCBIfam" id="NF003767">
    <property type="entry name" value="PRK05363.1"/>
    <property type="match status" value="1"/>
</dbReference>
<comment type="catalytic activity">
    <reaction evidence="5">
        <text>L-methionyl-[protein] + a quinone + H2O = L-methionyl-(S)-S-oxide-[protein] + a quinol</text>
        <dbReference type="Rhea" id="RHEA:51292"/>
        <dbReference type="Rhea" id="RHEA-COMP:12313"/>
        <dbReference type="Rhea" id="RHEA-COMP:12315"/>
        <dbReference type="ChEBI" id="CHEBI:15377"/>
        <dbReference type="ChEBI" id="CHEBI:16044"/>
        <dbReference type="ChEBI" id="CHEBI:24646"/>
        <dbReference type="ChEBI" id="CHEBI:44120"/>
        <dbReference type="ChEBI" id="CHEBI:132124"/>
    </reaction>
</comment>
<feature type="chain" id="PRO_5044945734" description="Protein-methionine-sulfoxide reductase catalytic subunit MsrP" evidence="5">
    <location>
        <begin position="35"/>
        <end position="289"/>
    </location>
</feature>
<dbReference type="InterPro" id="IPR022867">
    <property type="entry name" value="MsrP"/>
</dbReference>
<gene>
    <name evidence="5 7" type="primary">msrP</name>
    <name evidence="7" type="ORF">ACFFII_03520</name>
</gene>
<accession>A0ABV6I0T2</accession>
<comment type="caution">
    <text evidence="7">The sequence shown here is derived from an EMBL/GenBank/DDBJ whole genome shotgun (WGS) entry which is preliminary data.</text>
</comment>
<dbReference type="Proteomes" id="UP001589799">
    <property type="component" value="Unassembled WGS sequence"/>
</dbReference>
<dbReference type="EC" id="1.8.5.-" evidence="5"/>
<feature type="binding site" evidence="5">
    <location>
        <position position="107"/>
    </location>
    <ligand>
        <name>Mo-molybdopterin</name>
        <dbReference type="ChEBI" id="CHEBI:71302"/>
    </ligand>
    <ligandPart>
        <name>Mo</name>
        <dbReference type="ChEBI" id="CHEBI:28685"/>
    </ligandPart>
</feature>
<keyword evidence="1 5" id="KW-0500">Molybdenum</keyword>
<evidence type="ECO:0000256" key="1">
    <source>
        <dbReference type="ARBA" id="ARBA00022505"/>
    </source>
</evidence>
<dbReference type="InterPro" id="IPR036374">
    <property type="entry name" value="OxRdtase_Mopterin-bd_sf"/>
</dbReference>
<comment type="function">
    <text evidence="5">Part of the MsrPQ system that repairs oxidized periplasmic proteins containing methionine sulfoxide residues (Met-O), using respiratory chain electrons. Thus protects these proteins from oxidative-stress damage caused by reactive species of oxygen and chlorine generated by the host defense mechanisms. MsrPQ is essential for the maintenance of envelope integrity under bleach stress, rescuing a wide series of structurally unrelated periplasmic proteins from methionine oxidation. The catalytic subunit MsrP is non-stereospecific, being able to reduce both (R-) and (S-) diastereoisomers of methionine sulfoxide.</text>
</comment>
<organism evidence="7 8">
    <name type="scientific">Paracoccus niistensis</name>
    <dbReference type="NCBI Taxonomy" id="632935"/>
    <lineage>
        <taxon>Bacteria</taxon>
        <taxon>Pseudomonadati</taxon>
        <taxon>Pseudomonadota</taxon>
        <taxon>Alphaproteobacteria</taxon>
        <taxon>Rhodobacterales</taxon>
        <taxon>Paracoccaceae</taxon>
        <taxon>Paracoccus</taxon>
    </lineage>
</organism>